<dbReference type="SUPFAM" id="SSF53335">
    <property type="entry name" value="S-adenosyl-L-methionine-dependent methyltransferases"/>
    <property type="match status" value="1"/>
</dbReference>
<keyword evidence="3" id="KW-0489">Methyltransferase</keyword>
<name>A0A2P6VMU5_9CHLO</name>
<organism evidence="3 4">
    <name type="scientific">Micractinium conductrix</name>
    <dbReference type="NCBI Taxonomy" id="554055"/>
    <lineage>
        <taxon>Eukaryota</taxon>
        <taxon>Viridiplantae</taxon>
        <taxon>Chlorophyta</taxon>
        <taxon>core chlorophytes</taxon>
        <taxon>Trebouxiophyceae</taxon>
        <taxon>Chlorellales</taxon>
        <taxon>Chlorellaceae</taxon>
        <taxon>Chlorella clade</taxon>
        <taxon>Micractinium</taxon>
    </lineage>
</organism>
<evidence type="ECO:0000256" key="1">
    <source>
        <dbReference type="SAM" id="MobiDB-lite"/>
    </source>
</evidence>
<dbReference type="Proteomes" id="UP000239649">
    <property type="component" value="Unassembled WGS sequence"/>
</dbReference>
<dbReference type="EMBL" id="LHPF02000002">
    <property type="protein sequence ID" value="PSC75409.1"/>
    <property type="molecule type" value="Genomic_DNA"/>
</dbReference>
<dbReference type="CDD" id="cd02440">
    <property type="entry name" value="AdoMet_MTases"/>
    <property type="match status" value="1"/>
</dbReference>
<feature type="region of interest" description="Disordered" evidence="1">
    <location>
        <begin position="80"/>
        <end position="110"/>
    </location>
</feature>
<dbReference type="Gene3D" id="3.40.50.150">
    <property type="entry name" value="Vaccinia Virus protein VP39"/>
    <property type="match status" value="1"/>
</dbReference>
<reference evidence="3 4" key="1">
    <citation type="journal article" date="2018" name="Plant J.">
        <title>Genome sequences of Chlorella sorokiniana UTEX 1602 and Micractinium conductrix SAG 241.80: implications to maltose excretion by a green alga.</title>
        <authorList>
            <person name="Arriola M.B."/>
            <person name="Velmurugan N."/>
            <person name="Zhang Y."/>
            <person name="Plunkett M.H."/>
            <person name="Hondzo H."/>
            <person name="Barney B.M."/>
        </authorList>
    </citation>
    <scope>NUCLEOTIDE SEQUENCE [LARGE SCALE GENOMIC DNA]</scope>
    <source>
        <strain evidence="3 4">SAG 241.80</strain>
    </source>
</reference>
<accession>A0A2P6VMU5</accession>
<dbReference type="InterPro" id="IPR029063">
    <property type="entry name" value="SAM-dependent_MTases_sf"/>
</dbReference>
<keyword evidence="4" id="KW-1185">Reference proteome</keyword>
<dbReference type="AlphaFoldDB" id="A0A2P6VMU5"/>
<comment type="caution">
    <text evidence="3">The sequence shown here is derived from an EMBL/GenBank/DDBJ whole genome shotgun (WGS) entry which is preliminary data.</text>
</comment>
<evidence type="ECO:0000259" key="2">
    <source>
        <dbReference type="Pfam" id="PF08241"/>
    </source>
</evidence>
<sequence>MRARLVLPVPRRSTLSTALLVVLWSTGMYTLGRFAGARQPAAAAAGGTSGTLGSARRVAASQTLAPGGGQVDFEYDPMQHPTGPEAAVDTPPPLRRPGFKPVTNDNQGKYDQMWTGKQTYQKNSCWGCRFAGDVVARIDFHTVLDAGTGNGGSVRAMRLRGKAAFGIELSQAVLERDAPDLLAAGYVEQGSLTNLPYQDKQFDLVFSSDVLEHIRPEEADQVVSELVRVAKRHIVMSISLKSYQNVDLHSLLRPRAWWEAKFEAAGARTNRPLVWALQQKETRFQRDKDFTACKWEGNATDGGLFEVCTAGMPWLVGRPGQELRSYRCVTTANAEVEPWMFAFTVD</sequence>
<keyword evidence="3" id="KW-0808">Transferase</keyword>
<protein>
    <submittedName>
        <fullName evidence="3">Methyltransferase type 11</fullName>
    </submittedName>
</protein>
<feature type="domain" description="Methyltransferase type 11" evidence="2">
    <location>
        <begin position="144"/>
        <end position="232"/>
    </location>
</feature>
<evidence type="ECO:0000313" key="3">
    <source>
        <dbReference type="EMBL" id="PSC75409.1"/>
    </source>
</evidence>
<evidence type="ECO:0000313" key="4">
    <source>
        <dbReference type="Proteomes" id="UP000239649"/>
    </source>
</evidence>
<dbReference type="GO" id="GO:0032259">
    <property type="term" value="P:methylation"/>
    <property type="evidence" value="ECO:0007669"/>
    <property type="project" value="UniProtKB-KW"/>
</dbReference>
<dbReference type="GO" id="GO:0008757">
    <property type="term" value="F:S-adenosylmethionine-dependent methyltransferase activity"/>
    <property type="evidence" value="ECO:0007669"/>
    <property type="project" value="InterPro"/>
</dbReference>
<proteinExistence type="predicted"/>
<dbReference type="InterPro" id="IPR013216">
    <property type="entry name" value="Methyltransf_11"/>
</dbReference>
<gene>
    <name evidence="3" type="ORF">C2E20_1287</name>
</gene>
<dbReference type="Pfam" id="PF08241">
    <property type="entry name" value="Methyltransf_11"/>
    <property type="match status" value="1"/>
</dbReference>
<dbReference type="OrthoDB" id="510255at2759"/>